<dbReference type="Proteomes" id="UP000011625">
    <property type="component" value="Unassembled WGS sequence"/>
</dbReference>
<dbReference type="GO" id="GO:0000271">
    <property type="term" value="P:polysaccharide biosynthetic process"/>
    <property type="evidence" value="ECO:0007669"/>
    <property type="project" value="TreeGrafter"/>
</dbReference>
<comment type="caution">
    <text evidence="2">The sequence shown here is derived from an EMBL/GenBank/DDBJ whole genome shotgun (WGS) entry which is preliminary data.</text>
</comment>
<dbReference type="Gene3D" id="3.40.640.10">
    <property type="entry name" value="Type I PLP-dependent aspartate aminotransferase-like (Major domain)"/>
    <property type="match status" value="1"/>
</dbReference>
<gene>
    <name evidence="2" type="ORF">C450_15023</name>
</gene>
<name>M0N008_9EURY</name>
<dbReference type="InterPro" id="IPR015424">
    <property type="entry name" value="PyrdxlP-dep_Trfase"/>
</dbReference>
<keyword evidence="1" id="KW-0663">Pyridoxal phosphate</keyword>
<dbReference type="SUPFAM" id="SSF53383">
    <property type="entry name" value="PLP-dependent transferases"/>
    <property type="match status" value="1"/>
</dbReference>
<dbReference type="STRING" id="1227456.C450_15023"/>
<sequence>MIPIADPELGEHEKARVAEVIEGGQLADGPEVRAFEEEFAEFCGASHGIATTNGTTALHTALEALDIGPGDTVVTTPFSMIASANTIRLAGAQVVFADIDPETFNMDPHSVEAIVRERDVDALLPVHLYGLPAAMDRLGEIADEHDLLLIEDAAQAHGAEIDGERVGTFGDAACFSFYPTKNMTTGEGGIVLTDDEDVAARAARFVNHGRPAARFGDGDAGAYEHVSVGQNYRMTSVLAAVGRVQLDHRLRESNEQRRENAAWLTEGLAAVEGIETPVEPAGRRHVYHQYTIRTDDRDALRAHLDDKGVGTGVYYPTPIHEQPAYDGVACDVPVAERAAEEVLSLPVHPNLSASDTETIMTAVRRFETGGHPS</sequence>
<dbReference type="PANTHER" id="PTHR30244">
    <property type="entry name" value="TRANSAMINASE"/>
    <property type="match status" value="1"/>
</dbReference>
<dbReference type="AlphaFoldDB" id="M0N008"/>
<dbReference type="EMBL" id="AOME01000073">
    <property type="protein sequence ID" value="EMA50419.1"/>
    <property type="molecule type" value="Genomic_DNA"/>
</dbReference>
<organism evidence="2 3">
    <name type="scientific">Halococcus salifodinae DSM 8989</name>
    <dbReference type="NCBI Taxonomy" id="1227456"/>
    <lineage>
        <taxon>Archaea</taxon>
        <taxon>Methanobacteriati</taxon>
        <taxon>Methanobacteriota</taxon>
        <taxon>Stenosarchaea group</taxon>
        <taxon>Halobacteria</taxon>
        <taxon>Halobacteriales</taxon>
        <taxon>Halococcaceae</taxon>
        <taxon>Halococcus</taxon>
    </lineage>
</organism>
<dbReference type="CDD" id="cd00616">
    <property type="entry name" value="AHBA_syn"/>
    <property type="match status" value="1"/>
</dbReference>
<keyword evidence="3" id="KW-1185">Reference proteome</keyword>
<reference evidence="2 3" key="1">
    <citation type="journal article" date="2014" name="PLoS Genet.">
        <title>Phylogenetically driven sequencing of extremely halophilic archaea reveals strategies for static and dynamic osmo-response.</title>
        <authorList>
            <person name="Becker E.A."/>
            <person name="Seitzer P.M."/>
            <person name="Tritt A."/>
            <person name="Larsen D."/>
            <person name="Krusor M."/>
            <person name="Yao A.I."/>
            <person name="Wu D."/>
            <person name="Madern D."/>
            <person name="Eisen J.A."/>
            <person name="Darling A.E."/>
            <person name="Facciotti M.T."/>
        </authorList>
    </citation>
    <scope>NUCLEOTIDE SEQUENCE [LARGE SCALE GENOMIC DNA]</scope>
    <source>
        <strain evidence="2 3">DSM 8989</strain>
    </source>
</reference>
<dbReference type="GO" id="GO:0008483">
    <property type="term" value="F:transaminase activity"/>
    <property type="evidence" value="ECO:0007669"/>
    <property type="project" value="TreeGrafter"/>
</dbReference>
<proteinExistence type="inferred from homology"/>
<dbReference type="PATRIC" id="fig|1227456.3.peg.3045"/>
<evidence type="ECO:0000313" key="2">
    <source>
        <dbReference type="EMBL" id="EMA50419.1"/>
    </source>
</evidence>
<evidence type="ECO:0000256" key="1">
    <source>
        <dbReference type="RuleBase" id="RU004508"/>
    </source>
</evidence>
<dbReference type="GO" id="GO:0030170">
    <property type="term" value="F:pyridoxal phosphate binding"/>
    <property type="evidence" value="ECO:0007669"/>
    <property type="project" value="TreeGrafter"/>
</dbReference>
<dbReference type="RefSeq" id="WP_005044649.1">
    <property type="nucleotide sequence ID" value="NZ_AOME01000073.1"/>
</dbReference>
<dbReference type="Pfam" id="PF01041">
    <property type="entry name" value="DegT_DnrJ_EryC1"/>
    <property type="match status" value="1"/>
</dbReference>
<dbReference type="InterPro" id="IPR000653">
    <property type="entry name" value="DegT/StrS_aminotransferase"/>
</dbReference>
<protein>
    <submittedName>
        <fullName evidence="2">Glutamine--scyllo-inositol transaminase</fullName>
    </submittedName>
</protein>
<dbReference type="PANTHER" id="PTHR30244:SF34">
    <property type="entry name" value="DTDP-4-AMINO-4,6-DIDEOXYGALACTOSE TRANSAMINASE"/>
    <property type="match status" value="1"/>
</dbReference>
<dbReference type="PIRSF" id="PIRSF000390">
    <property type="entry name" value="PLP_StrS"/>
    <property type="match status" value="1"/>
</dbReference>
<dbReference type="OrthoDB" id="10355at2157"/>
<accession>M0N008</accession>
<comment type="similarity">
    <text evidence="1">Belongs to the DegT/DnrJ/EryC1 family.</text>
</comment>
<dbReference type="InterPro" id="IPR015422">
    <property type="entry name" value="PyrdxlP-dep_Trfase_small"/>
</dbReference>
<evidence type="ECO:0000313" key="3">
    <source>
        <dbReference type="Proteomes" id="UP000011625"/>
    </source>
</evidence>
<dbReference type="Gene3D" id="3.90.1150.10">
    <property type="entry name" value="Aspartate Aminotransferase, domain 1"/>
    <property type="match status" value="1"/>
</dbReference>
<dbReference type="InterPro" id="IPR015421">
    <property type="entry name" value="PyrdxlP-dep_Trfase_major"/>
</dbReference>